<evidence type="ECO:0000313" key="1">
    <source>
        <dbReference type="EMBL" id="MBS7823684.1"/>
    </source>
</evidence>
<sequence length="181" mass="20790">MQIKSSSQMSVIGVMWLSMTAHGLTLKEISDYLLDEQLVATSPQQIMANENILAEKFVIMMENDEELLLQANRQPNTLDASFLKLSDQWMFNDASFNYYSGKVENCQKQQNAYKKYLTKKLNHPTLEDSEEEIFWQLPDRDWGIWLTVTVADNPFSQNNGCVSKMTLIYSPFAAQNDGEDI</sequence>
<reference evidence="1" key="1">
    <citation type="submission" date="2021-03" db="EMBL/GenBank/DDBJ databases">
        <title>Identification and antibiotic profiling of Wohlfahrtiimonas chitiniclastica, an underestimated human pathogen.</title>
        <authorList>
            <person name="Kopf A."/>
            <person name="Bunk B."/>
            <person name="Coldewey S."/>
            <person name="Gunzer F."/>
            <person name="Riedel T."/>
            <person name="Schroettner P."/>
        </authorList>
    </citation>
    <scope>NUCLEOTIDE SEQUENCE</scope>
    <source>
        <strain evidence="1">DSM 100917</strain>
    </source>
</reference>
<comment type="caution">
    <text evidence="1">The sequence shown here is derived from an EMBL/GenBank/DDBJ whole genome shotgun (WGS) entry which is preliminary data.</text>
</comment>
<name>A0AB35BVF1_9GAMM</name>
<gene>
    <name evidence="1" type="ORF">J7561_00515</name>
</gene>
<protein>
    <submittedName>
        <fullName evidence="1">Uncharacterized protein</fullName>
    </submittedName>
</protein>
<dbReference type="Proteomes" id="UP000680020">
    <property type="component" value="Unassembled WGS sequence"/>
</dbReference>
<dbReference type="EMBL" id="JAGIBU010000001">
    <property type="protein sequence ID" value="MBS7823684.1"/>
    <property type="molecule type" value="Genomic_DNA"/>
</dbReference>
<evidence type="ECO:0000313" key="2">
    <source>
        <dbReference type="Proteomes" id="UP000680020"/>
    </source>
</evidence>
<dbReference type="RefSeq" id="WP_213403227.1">
    <property type="nucleotide sequence ID" value="NZ_JAGIBU010000001.1"/>
</dbReference>
<dbReference type="AlphaFoldDB" id="A0AB35BVF1"/>
<organism evidence="1 2">
    <name type="scientific">Wohlfahrtiimonas chitiniclastica</name>
    <dbReference type="NCBI Taxonomy" id="400946"/>
    <lineage>
        <taxon>Bacteria</taxon>
        <taxon>Pseudomonadati</taxon>
        <taxon>Pseudomonadota</taxon>
        <taxon>Gammaproteobacteria</taxon>
        <taxon>Cardiobacteriales</taxon>
        <taxon>Ignatzschineriaceae</taxon>
        <taxon>Wohlfahrtiimonas</taxon>
    </lineage>
</organism>
<accession>A0AB35BVF1</accession>
<proteinExistence type="predicted"/>